<gene>
    <name evidence="2" type="ORF">ROHU_023911</name>
</gene>
<keyword evidence="3" id="KW-1185">Reference proteome</keyword>
<evidence type="ECO:0000313" key="2">
    <source>
        <dbReference type="EMBL" id="RXN21779.1"/>
    </source>
</evidence>
<sequence>MDGSPGTDTDRSSALRTRTTTRRTSDGLLAIFIMCLKACGALARLPSNTSLSSVLLCADLRIVDQRITGAQQEPDN</sequence>
<protein>
    <submittedName>
        <fullName evidence="2">Inactive tyrosine-kinase 7-like isoform X2</fullName>
    </submittedName>
</protein>
<organism evidence="2 3">
    <name type="scientific">Labeo rohita</name>
    <name type="common">Indian major carp</name>
    <name type="synonym">Cyprinus rohita</name>
    <dbReference type="NCBI Taxonomy" id="84645"/>
    <lineage>
        <taxon>Eukaryota</taxon>
        <taxon>Metazoa</taxon>
        <taxon>Chordata</taxon>
        <taxon>Craniata</taxon>
        <taxon>Vertebrata</taxon>
        <taxon>Euteleostomi</taxon>
        <taxon>Actinopterygii</taxon>
        <taxon>Neopterygii</taxon>
        <taxon>Teleostei</taxon>
        <taxon>Ostariophysi</taxon>
        <taxon>Cypriniformes</taxon>
        <taxon>Cyprinidae</taxon>
        <taxon>Labeoninae</taxon>
        <taxon>Labeonini</taxon>
        <taxon>Labeo</taxon>
    </lineage>
</organism>
<dbReference type="AlphaFoldDB" id="A0A498MKD3"/>
<comment type="caution">
    <text evidence="2">The sequence shown here is derived from an EMBL/GenBank/DDBJ whole genome shotgun (WGS) entry which is preliminary data.</text>
</comment>
<dbReference type="GO" id="GO:0016301">
    <property type="term" value="F:kinase activity"/>
    <property type="evidence" value="ECO:0007669"/>
    <property type="project" value="UniProtKB-KW"/>
</dbReference>
<name>A0A498MKD3_LABRO</name>
<reference evidence="2 3" key="1">
    <citation type="submission" date="2018-03" db="EMBL/GenBank/DDBJ databases">
        <title>Draft genome sequence of Rohu Carp (Labeo rohita).</title>
        <authorList>
            <person name="Das P."/>
            <person name="Kushwaha B."/>
            <person name="Joshi C.G."/>
            <person name="Kumar D."/>
            <person name="Nagpure N.S."/>
            <person name="Sahoo L."/>
            <person name="Das S.P."/>
            <person name="Bit A."/>
            <person name="Patnaik S."/>
            <person name="Meher P.K."/>
            <person name="Jayasankar P."/>
            <person name="Koringa P.G."/>
            <person name="Patel N.V."/>
            <person name="Hinsu A.T."/>
            <person name="Kumar R."/>
            <person name="Pandey M."/>
            <person name="Agarwal S."/>
            <person name="Srivastava S."/>
            <person name="Singh M."/>
            <person name="Iquebal M.A."/>
            <person name="Jaiswal S."/>
            <person name="Angadi U.B."/>
            <person name="Kumar N."/>
            <person name="Raza M."/>
            <person name="Shah T.M."/>
            <person name="Rai A."/>
            <person name="Jena J.K."/>
        </authorList>
    </citation>
    <scope>NUCLEOTIDE SEQUENCE [LARGE SCALE GENOMIC DNA]</scope>
    <source>
        <strain evidence="2">DASCIFA01</strain>
        <tissue evidence="2">Testis</tissue>
    </source>
</reference>
<proteinExistence type="predicted"/>
<keyword evidence="2" id="KW-0808">Transferase</keyword>
<dbReference type="EMBL" id="QBIY01012608">
    <property type="protein sequence ID" value="RXN21779.1"/>
    <property type="molecule type" value="Genomic_DNA"/>
</dbReference>
<feature type="region of interest" description="Disordered" evidence="1">
    <location>
        <begin position="1"/>
        <end position="20"/>
    </location>
</feature>
<keyword evidence="2" id="KW-0418">Kinase</keyword>
<accession>A0A498MKD3</accession>
<evidence type="ECO:0000313" key="3">
    <source>
        <dbReference type="Proteomes" id="UP000290572"/>
    </source>
</evidence>
<evidence type="ECO:0000256" key="1">
    <source>
        <dbReference type="SAM" id="MobiDB-lite"/>
    </source>
</evidence>
<dbReference type="Proteomes" id="UP000290572">
    <property type="component" value="Unassembled WGS sequence"/>
</dbReference>